<dbReference type="HAMAP" id="MF_01815">
    <property type="entry name" value="FabH"/>
    <property type="match status" value="1"/>
</dbReference>
<feature type="compositionally biased region" description="Basic residues" evidence="10">
    <location>
        <begin position="1"/>
        <end position="10"/>
    </location>
</feature>
<proteinExistence type="inferred from homology"/>
<dbReference type="SUPFAM" id="SSF53901">
    <property type="entry name" value="Thiolase-like"/>
    <property type="match status" value="1"/>
</dbReference>
<comment type="similarity">
    <text evidence="1 9">Belongs to the thiolase-like superfamily. FabH family.</text>
</comment>
<dbReference type="GO" id="GO:0005737">
    <property type="term" value="C:cytoplasm"/>
    <property type="evidence" value="ECO:0007669"/>
    <property type="project" value="UniProtKB-SubCell"/>
</dbReference>
<comment type="domain">
    <text evidence="9">The last Arg residue of the ACP-binding site is essential for the weak association between ACP/AcpP and FabH.</text>
</comment>
<feature type="active site" evidence="9">
    <location>
        <position position="311"/>
    </location>
</feature>
<keyword evidence="7 9" id="KW-0511">Multifunctional enzyme</keyword>
<dbReference type="Proteomes" id="UP000291933">
    <property type="component" value="Unassembled WGS sequence"/>
</dbReference>
<evidence type="ECO:0000256" key="6">
    <source>
        <dbReference type="ARBA" id="ARBA00023160"/>
    </source>
</evidence>
<evidence type="ECO:0000259" key="12">
    <source>
        <dbReference type="Pfam" id="PF08545"/>
    </source>
</evidence>
<feature type="region of interest" description="Disordered" evidence="10">
    <location>
        <begin position="1"/>
        <end position="23"/>
    </location>
</feature>
<keyword evidence="9" id="KW-0963">Cytoplasm</keyword>
<evidence type="ECO:0000256" key="8">
    <source>
        <dbReference type="ARBA" id="ARBA00023315"/>
    </source>
</evidence>
<organism evidence="13 14">
    <name type="scientific">Propioniciclava tarda</name>
    <dbReference type="NCBI Taxonomy" id="433330"/>
    <lineage>
        <taxon>Bacteria</taxon>
        <taxon>Bacillati</taxon>
        <taxon>Actinomycetota</taxon>
        <taxon>Actinomycetes</taxon>
        <taxon>Propionibacteriales</taxon>
        <taxon>Propionibacteriaceae</taxon>
        <taxon>Propioniciclava</taxon>
    </lineage>
</organism>
<feature type="domain" description="Beta-ketoacyl-[acyl-carrier-protein] synthase III C-terminal" evidence="11">
    <location>
        <begin position="265"/>
        <end position="353"/>
    </location>
</feature>
<keyword evidence="3 9" id="KW-0808">Transferase</keyword>
<evidence type="ECO:0000256" key="1">
    <source>
        <dbReference type="ARBA" id="ARBA00008642"/>
    </source>
</evidence>
<dbReference type="UniPathway" id="UPA00094"/>
<keyword evidence="2 9" id="KW-0444">Lipid biosynthesis</keyword>
<dbReference type="GO" id="GO:0006633">
    <property type="term" value="P:fatty acid biosynthetic process"/>
    <property type="evidence" value="ECO:0007669"/>
    <property type="project" value="UniProtKB-UniRule"/>
</dbReference>
<feature type="domain" description="Beta-ketoacyl-[acyl-carrier-protein] synthase III N-terminal" evidence="12">
    <location>
        <begin position="140"/>
        <end position="217"/>
    </location>
</feature>
<comment type="catalytic activity">
    <reaction evidence="9">
        <text>malonyl-[ACP] + acetyl-CoA + H(+) = 3-oxobutanoyl-[ACP] + CO2 + CoA</text>
        <dbReference type="Rhea" id="RHEA:12080"/>
        <dbReference type="Rhea" id="RHEA-COMP:9623"/>
        <dbReference type="Rhea" id="RHEA-COMP:9625"/>
        <dbReference type="ChEBI" id="CHEBI:15378"/>
        <dbReference type="ChEBI" id="CHEBI:16526"/>
        <dbReference type="ChEBI" id="CHEBI:57287"/>
        <dbReference type="ChEBI" id="CHEBI:57288"/>
        <dbReference type="ChEBI" id="CHEBI:78449"/>
        <dbReference type="ChEBI" id="CHEBI:78450"/>
        <dbReference type="EC" id="2.3.1.180"/>
    </reaction>
</comment>
<dbReference type="EC" id="2.3.1.180" evidence="9"/>
<dbReference type="OrthoDB" id="9815506at2"/>
<protein>
    <recommendedName>
        <fullName evidence="9">Beta-ketoacyl-[acyl-carrier-protein] synthase III</fullName>
        <shortName evidence="9">Beta-ketoacyl-ACP synthase III</shortName>
        <shortName evidence="9">KAS III</shortName>
        <ecNumber evidence="9">2.3.1.180</ecNumber>
    </recommendedName>
    <alternativeName>
        <fullName evidence="9">3-oxoacyl-[acyl-carrier-protein] synthase 3</fullName>
    </alternativeName>
    <alternativeName>
        <fullName evidence="9">3-oxoacyl-[acyl-carrier-protein] synthase III</fullName>
    </alternativeName>
</protein>
<name>A0A4Q9KL72_PROTD</name>
<evidence type="ECO:0000256" key="3">
    <source>
        <dbReference type="ARBA" id="ARBA00022679"/>
    </source>
</evidence>
<comment type="pathway">
    <text evidence="9">Lipid metabolism; fatty acid biosynthesis.</text>
</comment>
<dbReference type="CDD" id="cd00830">
    <property type="entry name" value="KAS_III"/>
    <property type="match status" value="1"/>
</dbReference>
<keyword evidence="4 9" id="KW-0276">Fatty acid metabolism</keyword>
<dbReference type="InterPro" id="IPR013751">
    <property type="entry name" value="ACP_syn_III_N"/>
</dbReference>
<evidence type="ECO:0000256" key="7">
    <source>
        <dbReference type="ARBA" id="ARBA00023268"/>
    </source>
</evidence>
<evidence type="ECO:0000313" key="14">
    <source>
        <dbReference type="Proteomes" id="UP000291933"/>
    </source>
</evidence>
<dbReference type="Pfam" id="PF08541">
    <property type="entry name" value="ACP_syn_III_C"/>
    <property type="match status" value="1"/>
</dbReference>
<feature type="active site" evidence="9">
    <location>
        <position position="280"/>
    </location>
</feature>
<dbReference type="NCBIfam" id="NF006829">
    <property type="entry name" value="PRK09352.1"/>
    <property type="match status" value="1"/>
</dbReference>
<dbReference type="AlphaFoldDB" id="A0A4Q9KL72"/>
<dbReference type="EMBL" id="SDMR01000006">
    <property type="protein sequence ID" value="TBT95233.1"/>
    <property type="molecule type" value="Genomic_DNA"/>
</dbReference>
<accession>A0A4Q9KL72</accession>
<comment type="function">
    <text evidence="9">Catalyzes the condensation reaction of fatty acid synthesis by the addition to an acyl acceptor of two carbons from malonyl-ACP. Catalyzes the first condensation reaction which initiates fatty acid synthesis and may therefore play a role in governing the total rate of fatty acid production. Possesses both acetoacetyl-ACP synthase and acetyl transacylase activities. Its substrate specificity determines the biosynthesis of branched-chain and/or straight-chain of fatty acids.</text>
</comment>
<gene>
    <name evidence="9" type="primary">fabH</name>
    <name evidence="13" type="ORF">ET996_06895</name>
</gene>
<keyword evidence="14" id="KW-1185">Reference proteome</keyword>
<feature type="region of interest" description="ACP-binding" evidence="9">
    <location>
        <begin position="281"/>
        <end position="285"/>
    </location>
</feature>
<dbReference type="GO" id="GO:0033818">
    <property type="term" value="F:beta-ketoacyl-acyl-carrier-protein synthase III activity"/>
    <property type="evidence" value="ECO:0007669"/>
    <property type="project" value="UniProtKB-UniRule"/>
</dbReference>
<evidence type="ECO:0000256" key="5">
    <source>
        <dbReference type="ARBA" id="ARBA00023098"/>
    </source>
</evidence>
<evidence type="ECO:0000256" key="4">
    <source>
        <dbReference type="ARBA" id="ARBA00022832"/>
    </source>
</evidence>
<comment type="subunit">
    <text evidence="9">Homodimer.</text>
</comment>
<comment type="subcellular location">
    <subcellularLocation>
        <location evidence="9">Cytoplasm</location>
    </subcellularLocation>
</comment>
<evidence type="ECO:0000256" key="9">
    <source>
        <dbReference type="HAMAP-Rule" id="MF_01815"/>
    </source>
</evidence>
<dbReference type="InterPro" id="IPR013747">
    <property type="entry name" value="ACP_syn_III_C"/>
</dbReference>
<evidence type="ECO:0000256" key="10">
    <source>
        <dbReference type="SAM" id="MobiDB-lite"/>
    </source>
</evidence>
<keyword evidence="5 9" id="KW-0443">Lipid metabolism</keyword>
<comment type="caution">
    <text evidence="13">The sequence shown here is derived from an EMBL/GenBank/DDBJ whole genome shotgun (WGS) entry which is preliminary data.</text>
</comment>
<feature type="active site" evidence="9">
    <location>
        <position position="146"/>
    </location>
</feature>
<dbReference type="GO" id="GO:0004315">
    <property type="term" value="F:3-oxoacyl-[acyl-carrier-protein] synthase activity"/>
    <property type="evidence" value="ECO:0007669"/>
    <property type="project" value="InterPro"/>
</dbReference>
<dbReference type="Pfam" id="PF08545">
    <property type="entry name" value="ACP_syn_III"/>
    <property type="match status" value="1"/>
</dbReference>
<evidence type="ECO:0000259" key="11">
    <source>
        <dbReference type="Pfam" id="PF08541"/>
    </source>
</evidence>
<evidence type="ECO:0000313" key="13">
    <source>
        <dbReference type="EMBL" id="TBT95233.1"/>
    </source>
</evidence>
<dbReference type="PANTHER" id="PTHR43091:SF1">
    <property type="entry name" value="BETA-KETOACYL-[ACYL-CARRIER-PROTEIN] SYNTHASE III, CHLOROPLASTIC"/>
    <property type="match status" value="1"/>
</dbReference>
<evidence type="ECO:0000256" key="2">
    <source>
        <dbReference type="ARBA" id="ARBA00022516"/>
    </source>
</evidence>
<reference evidence="13 14" key="1">
    <citation type="submission" date="2019-01" db="EMBL/GenBank/DDBJ databases">
        <title>Lactibacter flavus gen. nov., sp. nov., a novel bacterium of the family Propionibacteriaceae isolated from raw milk and dairy products.</title>
        <authorList>
            <person name="Huptas C."/>
            <person name="Wenning M."/>
            <person name="Breitenwieser F."/>
            <person name="Doll E."/>
            <person name="Von Neubeck M."/>
            <person name="Busse H.-J."/>
            <person name="Scherer S."/>
        </authorList>
    </citation>
    <scope>NUCLEOTIDE SEQUENCE [LARGE SCALE GENOMIC DNA]</scope>
    <source>
        <strain evidence="13 14">DSM 22130</strain>
    </source>
</reference>
<keyword evidence="6 9" id="KW-0275">Fatty acid biosynthesis</keyword>
<dbReference type="Gene3D" id="3.40.47.10">
    <property type="match status" value="1"/>
</dbReference>
<dbReference type="NCBIfam" id="TIGR00747">
    <property type="entry name" value="fabH"/>
    <property type="match status" value="1"/>
</dbReference>
<keyword evidence="8 9" id="KW-0012">Acyltransferase</keyword>
<dbReference type="InterPro" id="IPR016039">
    <property type="entry name" value="Thiolase-like"/>
</dbReference>
<sequence length="355" mass="36804">MARRIRRHCSSRTARSPPLPPDGIPVTVNASSGGPFARVLSIASAVPSRVVDNAEMCTYIDSSDEWIQQRTGIVERRWVAEGEDAESLAMDAATKAIERAGLTASDIDAVIVSTVSHFKQTPGLAPKLAAKLGTDGAAAFDISAACAGFCYGIAMGESLVRSGAAKKALVIGVETLSKLTDLHDRTTAFLFADGAGAAVIGASDTNGIGPVVWGSDGEQSGVIDQNVDLLESGRTGVPAVLTMEGQAVFRWATGFIADAARRTLAVSGVDATELDVFAPHQANNRITDSMLRHLKLPSTVKVARTIKTMGNNSAASIPIALDSMLASGEAKSGDKALIIGFGAGLVYAGQVIELP</sequence>
<dbReference type="PANTHER" id="PTHR43091">
    <property type="entry name" value="3-OXOACYL-[ACYL-CARRIER-PROTEIN] SYNTHASE"/>
    <property type="match status" value="1"/>
</dbReference>
<dbReference type="InterPro" id="IPR004655">
    <property type="entry name" value="FabH"/>
</dbReference>